<feature type="transmembrane region" description="Helical" evidence="11">
    <location>
        <begin position="132"/>
        <end position="152"/>
    </location>
</feature>
<feature type="transmembrane region" description="Helical" evidence="11">
    <location>
        <begin position="327"/>
        <end position="347"/>
    </location>
</feature>
<evidence type="ECO:0000256" key="2">
    <source>
        <dbReference type="ARBA" id="ARBA00022448"/>
    </source>
</evidence>
<comment type="subcellular location">
    <subcellularLocation>
        <location evidence="11">Cell membrane</location>
        <topology evidence="11">Multi-pass membrane protein</topology>
    </subcellularLocation>
    <subcellularLocation>
        <location evidence="1">Membrane</location>
        <topology evidence="1">Multi-pass membrane protein</topology>
    </subcellularLocation>
</comment>
<feature type="transmembrane region" description="Helical" evidence="11">
    <location>
        <begin position="159"/>
        <end position="180"/>
    </location>
</feature>
<dbReference type="InterPro" id="IPR053951">
    <property type="entry name" value="K_trans_N"/>
</dbReference>
<evidence type="ECO:0000256" key="6">
    <source>
        <dbReference type="ARBA" id="ARBA00022847"/>
    </source>
</evidence>
<dbReference type="PANTHER" id="PTHR30540:SF83">
    <property type="entry name" value="K+ POTASSIUM TRANSPORTER"/>
    <property type="match status" value="1"/>
</dbReference>
<comment type="catalytic activity">
    <reaction evidence="11">
        <text>K(+)(in) + H(+)(in) = K(+)(out) + H(+)(out)</text>
        <dbReference type="Rhea" id="RHEA:28490"/>
        <dbReference type="ChEBI" id="CHEBI:15378"/>
        <dbReference type="ChEBI" id="CHEBI:29103"/>
    </reaction>
</comment>
<protein>
    <recommendedName>
        <fullName evidence="11">Probable potassium transport system protein Kup</fullName>
    </recommendedName>
</protein>
<feature type="transmembrane region" description="Helical" evidence="11">
    <location>
        <begin position="47"/>
        <end position="73"/>
    </location>
</feature>
<evidence type="ECO:0000256" key="7">
    <source>
        <dbReference type="ARBA" id="ARBA00022958"/>
    </source>
</evidence>
<dbReference type="Proteomes" id="UP000316008">
    <property type="component" value="Unassembled WGS sequence"/>
</dbReference>
<keyword evidence="15" id="KW-1185">Reference proteome</keyword>
<feature type="transmembrane region" description="Helical" evidence="11">
    <location>
        <begin position="94"/>
        <end position="112"/>
    </location>
</feature>
<evidence type="ECO:0000256" key="5">
    <source>
        <dbReference type="ARBA" id="ARBA00022692"/>
    </source>
</evidence>
<dbReference type="InterPro" id="IPR003855">
    <property type="entry name" value="K+_transporter"/>
</dbReference>
<dbReference type="InterPro" id="IPR053952">
    <property type="entry name" value="K_trans_C"/>
</dbReference>
<keyword evidence="6 11" id="KW-0769">Symport</keyword>
<evidence type="ECO:0000256" key="1">
    <source>
        <dbReference type="ARBA" id="ARBA00004141"/>
    </source>
</evidence>
<evidence type="ECO:0000256" key="10">
    <source>
        <dbReference type="ARBA" id="ARBA00023136"/>
    </source>
</evidence>
<evidence type="ECO:0000256" key="8">
    <source>
        <dbReference type="ARBA" id="ARBA00022989"/>
    </source>
</evidence>
<accession>A0A556N168</accession>
<proteinExistence type="inferred from homology"/>
<reference evidence="14 15" key="1">
    <citation type="submission" date="2019-07" db="EMBL/GenBank/DDBJ databases">
        <authorList>
            <person name="Huq M.A."/>
        </authorList>
    </citation>
    <scope>NUCLEOTIDE SEQUENCE [LARGE SCALE GENOMIC DNA]</scope>
    <source>
        <strain evidence="14 15">MAH-3</strain>
    </source>
</reference>
<dbReference type="Pfam" id="PF02705">
    <property type="entry name" value="K_trans"/>
    <property type="match status" value="1"/>
</dbReference>
<feature type="transmembrane region" description="Helical" evidence="11">
    <location>
        <begin position="359"/>
        <end position="377"/>
    </location>
</feature>
<keyword evidence="9 11" id="KW-0406">Ion transport</keyword>
<feature type="transmembrane region" description="Helical" evidence="11">
    <location>
        <begin position="205"/>
        <end position="223"/>
    </location>
</feature>
<gene>
    <name evidence="11" type="primary">kup</name>
    <name evidence="14" type="ORF">FO442_08500</name>
</gene>
<comment type="similarity">
    <text evidence="11">Belongs to the HAK/KUP transporter (TC 2.A.72) family.</text>
</comment>
<keyword evidence="4 11" id="KW-0633">Potassium transport</keyword>
<evidence type="ECO:0000313" key="14">
    <source>
        <dbReference type="EMBL" id="TSJ45779.1"/>
    </source>
</evidence>
<dbReference type="GO" id="GO:0015079">
    <property type="term" value="F:potassium ion transmembrane transporter activity"/>
    <property type="evidence" value="ECO:0007669"/>
    <property type="project" value="UniProtKB-UniRule"/>
</dbReference>
<feature type="domain" description="K+ potassium transporter integral membrane" evidence="12">
    <location>
        <begin position="15"/>
        <end position="431"/>
    </location>
</feature>
<keyword evidence="10 11" id="KW-0472">Membrane</keyword>
<organism evidence="14 15">
    <name type="scientific">Fluviicola chungangensis</name>
    <dbReference type="NCBI Taxonomy" id="2597671"/>
    <lineage>
        <taxon>Bacteria</taxon>
        <taxon>Pseudomonadati</taxon>
        <taxon>Bacteroidota</taxon>
        <taxon>Flavobacteriia</taxon>
        <taxon>Flavobacteriales</taxon>
        <taxon>Crocinitomicaceae</taxon>
        <taxon>Fluviicola</taxon>
    </lineage>
</organism>
<dbReference type="PANTHER" id="PTHR30540">
    <property type="entry name" value="OSMOTIC STRESS POTASSIUM TRANSPORTER"/>
    <property type="match status" value="1"/>
</dbReference>
<evidence type="ECO:0000256" key="9">
    <source>
        <dbReference type="ARBA" id="ARBA00023065"/>
    </source>
</evidence>
<evidence type="ECO:0000256" key="3">
    <source>
        <dbReference type="ARBA" id="ARBA00022475"/>
    </source>
</evidence>
<dbReference type="OrthoDB" id="9805577at2"/>
<keyword evidence="8 11" id="KW-1133">Transmembrane helix</keyword>
<comment type="function">
    <text evidence="11">Transport of potassium into the cell. Likely operates as a K(+):H(+) symporter.</text>
</comment>
<evidence type="ECO:0000259" key="13">
    <source>
        <dbReference type="Pfam" id="PF22776"/>
    </source>
</evidence>
<evidence type="ECO:0000256" key="4">
    <source>
        <dbReference type="ARBA" id="ARBA00022538"/>
    </source>
</evidence>
<dbReference type="HAMAP" id="MF_01522">
    <property type="entry name" value="Kup"/>
    <property type="match status" value="1"/>
</dbReference>
<sequence>MSKSHHHALSFAGLIITVGIIFGDIGTSPLYVLKAVAGKREITEQLILGGLSCIFWTITLQTTLKYVIITLRADNKGEGGIFSLYTLVRRQRKWLVIPAMIGGASLLADGIITPPISVSSAVEGLGYINPKINTVPIAIAIIIGIFVIQQFGTKFIGRFFGPVMMIWFLMIGTVGFMYFMKDPGILKAINPTYAYDLLVNYPKGFWLLGAVFLCTTGGEALYSDLGHCGRENIRVSWVFVKAMLLLNYFGQGVYLMDNLHGHIEGNPFYSIVPEGFRLTSVIIATVAAIVASQAMISGSFTLINEAIRLNLWPRVKVNFPSEIKGQLYVPSINWFLMLGCIAIVYLFKKSENMEAAYGLSIILTMISSTVLLYFYFLRKHWNPILRYGLIGLFFIVESSFLIAQIDKFPQGGYITLTIALSVMSVMYVIFKSKIIRNSIIDFVKIKSYLPILRKLSVDDQIPTYATHLVYLTSAERVDEVESKVFYSILEQQPKRAERYWFVHVITSDEPYTKEYKVTKHDENDLIRIDFKLGFRIQPKLDMMFKQVVEELVQNGEIEIRSRYACEYHHSDHIGDFRFIVIRKFLSNDNELPWFHKLIMNAYFFIKGRALSEKNEFGLDPSSYVEENFPYVLSKAAPINLKRSQ</sequence>
<evidence type="ECO:0000313" key="15">
    <source>
        <dbReference type="Proteomes" id="UP000316008"/>
    </source>
</evidence>
<dbReference type="Pfam" id="PF22776">
    <property type="entry name" value="K_trans_C"/>
    <property type="match status" value="1"/>
</dbReference>
<keyword evidence="3 11" id="KW-1003">Cell membrane</keyword>
<keyword evidence="2 11" id="KW-0813">Transport</keyword>
<dbReference type="AlphaFoldDB" id="A0A556N168"/>
<dbReference type="GO" id="GO:0005886">
    <property type="term" value="C:plasma membrane"/>
    <property type="evidence" value="ECO:0007669"/>
    <property type="project" value="UniProtKB-SubCell"/>
</dbReference>
<comment type="caution">
    <text evidence="14">The sequence shown here is derived from an EMBL/GenBank/DDBJ whole genome shotgun (WGS) entry which is preliminary data.</text>
</comment>
<evidence type="ECO:0000259" key="12">
    <source>
        <dbReference type="Pfam" id="PF02705"/>
    </source>
</evidence>
<feature type="transmembrane region" description="Helical" evidence="11">
    <location>
        <begin position="276"/>
        <end position="307"/>
    </location>
</feature>
<evidence type="ECO:0000256" key="11">
    <source>
        <dbReference type="HAMAP-Rule" id="MF_01522"/>
    </source>
</evidence>
<dbReference type="RefSeq" id="WP_144332734.1">
    <property type="nucleotide sequence ID" value="NZ_VLPL01000003.1"/>
</dbReference>
<feature type="transmembrane region" description="Helical" evidence="11">
    <location>
        <begin position="411"/>
        <end position="430"/>
    </location>
</feature>
<feature type="transmembrane region" description="Helical" evidence="11">
    <location>
        <begin position="384"/>
        <end position="405"/>
    </location>
</feature>
<name>A0A556N168_9FLAO</name>
<feature type="transmembrane region" description="Helical" evidence="11">
    <location>
        <begin position="235"/>
        <end position="256"/>
    </location>
</feature>
<dbReference type="EMBL" id="VLPL01000003">
    <property type="protein sequence ID" value="TSJ45779.1"/>
    <property type="molecule type" value="Genomic_DNA"/>
</dbReference>
<feature type="domain" description="K+ potassium transporter C-terminal" evidence="13">
    <location>
        <begin position="466"/>
        <end position="625"/>
    </location>
</feature>
<dbReference type="GO" id="GO:0015293">
    <property type="term" value="F:symporter activity"/>
    <property type="evidence" value="ECO:0007669"/>
    <property type="project" value="UniProtKB-UniRule"/>
</dbReference>
<dbReference type="InterPro" id="IPR023051">
    <property type="entry name" value="Kup"/>
</dbReference>
<keyword evidence="5 11" id="KW-0812">Transmembrane</keyword>
<keyword evidence="7 11" id="KW-0630">Potassium</keyword>